<comment type="caution">
    <text evidence="2">The sequence shown here is derived from an EMBL/GenBank/DDBJ whole genome shotgun (WGS) entry which is preliminary data.</text>
</comment>
<proteinExistence type="predicted"/>
<evidence type="ECO:0000313" key="3">
    <source>
        <dbReference type="Proteomes" id="UP001430356"/>
    </source>
</evidence>
<reference evidence="2 3" key="1">
    <citation type="journal article" date="2021" name="MBio">
        <title>A New Model Trypanosomatid, Novymonas esmeraldas: Genomic Perception of Its 'Candidatus Pandoraea novymonadis' Endosymbiont.</title>
        <authorList>
            <person name="Zakharova A."/>
            <person name="Saura A."/>
            <person name="Butenko A."/>
            <person name="Podesvova L."/>
            <person name="Warmusova S."/>
            <person name="Kostygov A.Y."/>
            <person name="Nenarokova A."/>
            <person name="Lukes J."/>
            <person name="Opperdoes F.R."/>
            <person name="Yurchenko V."/>
        </authorList>
    </citation>
    <scope>NUCLEOTIDE SEQUENCE [LARGE SCALE GENOMIC DNA]</scope>
    <source>
        <strain evidence="2 3">E262AT.01</strain>
    </source>
</reference>
<protein>
    <submittedName>
        <fullName evidence="2">Uncharacterized protein</fullName>
    </submittedName>
</protein>
<evidence type="ECO:0000256" key="1">
    <source>
        <dbReference type="SAM" id="MobiDB-lite"/>
    </source>
</evidence>
<dbReference type="EMBL" id="JAECZO010000044">
    <property type="protein sequence ID" value="KAK7194921.1"/>
    <property type="molecule type" value="Genomic_DNA"/>
</dbReference>
<evidence type="ECO:0000313" key="2">
    <source>
        <dbReference type="EMBL" id="KAK7194921.1"/>
    </source>
</evidence>
<accession>A0AAW0ENZ8</accession>
<feature type="region of interest" description="Disordered" evidence="1">
    <location>
        <begin position="1"/>
        <end position="34"/>
    </location>
</feature>
<name>A0AAW0ENZ8_9TRYP</name>
<feature type="region of interest" description="Disordered" evidence="1">
    <location>
        <begin position="134"/>
        <end position="158"/>
    </location>
</feature>
<organism evidence="2 3">
    <name type="scientific">Novymonas esmeraldas</name>
    <dbReference type="NCBI Taxonomy" id="1808958"/>
    <lineage>
        <taxon>Eukaryota</taxon>
        <taxon>Discoba</taxon>
        <taxon>Euglenozoa</taxon>
        <taxon>Kinetoplastea</taxon>
        <taxon>Metakinetoplastina</taxon>
        <taxon>Trypanosomatida</taxon>
        <taxon>Trypanosomatidae</taxon>
        <taxon>Novymonas</taxon>
    </lineage>
</organism>
<dbReference type="Proteomes" id="UP001430356">
    <property type="component" value="Unassembled WGS sequence"/>
</dbReference>
<sequence length="192" mass="20585">MPHVSASAGPNAAPVEGTSAPPREQRSTSCSSGVDASAMWEMVRRARCHLPPHPQQHSSSARAHGSGAVEAKQYRRAMARRHLGLTRRQHPRMTPFEAKVVMSAYAAAAATDDDAATSLEERRRSNEEAALVAAQHHLHQPTHSPLPSTPSTLPPLSTCPPPPPPLLLLGVHRCLCVRLPRGAAADAARQIR</sequence>
<keyword evidence="3" id="KW-1185">Reference proteome</keyword>
<feature type="compositionally biased region" description="Low complexity" evidence="1">
    <location>
        <begin position="57"/>
        <end position="68"/>
    </location>
</feature>
<feature type="region of interest" description="Disordered" evidence="1">
    <location>
        <begin position="50"/>
        <end position="71"/>
    </location>
</feature>
<dbReference type="AlphaFoldDB" id="A0AAW0ENZ8"/>
<gene>
    <name evidence="2" type="ORF">NESM_000414200</name>
</gene>
<feature type="compositionally biased region" description="Low complexity" evidence="1">
    <location>
        <begin position="134"/>
        <end position="156"/>
    </location>
</feature>